<dbReference type="InterPro" id="IPR001387">
    <property type="entry name" value="Cro/C1-type_HTH"/>
</dbReference>
<dbReference type="PROSITE" id="PS50943">
    <property type="entry name" value="HTH_CROC1"/>
    <property type="match status" value="1"/>
</dbReference>
<dbReference type="CDD" id="cd00093">
    <property type="entry name" value="HTH_XRE"/>
    <property type="match status" value="1"/>
</dbReference>
<evidence type="ECO:0000259" key="1">
    <source>
        <dbReference type="PROSITE" id="PS50943"/>
    </source>
</evidence>
<feature type="domain" description="HTH cro/C1-type" evidence="1">
    <location>
        <begin position="6"/>
        <end position="60"/>
    </location>
</feature>
<dbReference type="SUPFAM" id="SSF47413">
    <property type="entry name" value="lambda repressor-like DNA-binding domains"/>
    <property type="match status" value="1"/>
</dbReference>
<organism evidence="2 3">
    <name type="scientific">Blautia producta</name>
    <dbReference type="NCBI Taxonomy" id="33035"/>
    <lineage>
        <taxon>Bacteria</taxon>
        <taxon>Bacillati</taxon>
        <taxon>Bacillota</taxon>
        <taxon>Clostridia</taxon>
        <taxon>Lachnospirales</taxon>
        <taxon>Lachnospiraceae</taxon>
        <taxon>Blautia</taxon>
    </lineage>
</organism>
<evidence type="ECO:0000313" key="2">
    <source>
        <dbReference type="EMBL" id="QMW80986.1"/>
    </source>
</evidence>
<dbReference type="RefSeq" id="WP_018597019.1">
    <property type="nucleotide sequence ID" value="NZ_CABLBP010000005.1"/>
</dbReference>
<evidence type="ECO:0000313" key="3">
    <source>
        <dbReference type="Proteomes" id="UP000515789"/>
    </source>
</evidence>
<proteinExistence type="predicted"/>
<dbReference type="AlphaFoldDB" id="A0A7G5N293"/>
<dbReference type="Gene3D" id="1.10.260.40">
    <property type="entry name" value="lambda repressor-like DNA-binding domains"/>
    <property type="match status" value="1"/>
</dbReference>
<name>A0A7G5N293_9FIRM</name>
<gene>
    <name evidence="2" type="ORF">E5259_27360</name>
</gene>
<reference evidence="2 3" key="1">
    <citation type="submission" date="2019-04" db="EMBL/GenBank/DDBJ databases">
        <authorList>
            <person name="Schori C."/>
            <person name="Ahrens C."/>
        </authorList>
    </citation>
    <scope>NUCLEOTIDE SEQUENCE [LARGE SCALE GENOMIC DNA]</scope>
    <source>
        <strain evidence="2 3">DSM 2950</strain>
    </source>
</reference>
<dbReference type="GO" id="GO:0003677">
    <property type="term" value="F:DNA binding"/>
    <property type="evidence" value="ECO:0007669"/>
    <property type="project" value="InterPro"/>
</dbReference>
<accession>A0A7G5N293</accession>
<dbReference type="SMART" id="SM00530">
    <property type="entry name" value="HTH_XRE"/>
    <property type="match status" value="1"/>
</dbReference>
<dbReference type="EMBL" id="CP039126">
    <property type="protein sequence ID" value="QMW80986.1"/>
    <property type="molecule type" value="Genomic_DNA"/>
</dbReference>
<dbReference type="InterPro" id="IPR010982">
    <property type="entry name" value="Lambda_DNA-bd_dom_sf"/>
</dbReference>
<protein>
    <submittedName>
        <fullName evidence="2">XRE family transcriptional regulator</fullName>
    </submittedName>
</protein>
<dbReference type="Proteomes" id="UP000515789">
    <property type="component" value="Chromosome"/>
</dbReference>
<dbReference type="Pfam" id="PF13443">
    <property type="entry name" value="HTH_26"/>
    <property type="match status" value="1"/>
</dbReference>
<sequence length="70" mass="7874">MIYPNIRAEMGRHDLTIKELAVKLGLSSNSVSFKLNGKREFALSEIEHIANMFGCSLDYLVGHEVKHVTN</sequence>